<dbReference type="RefSeq" id="WP_074203452.1">
    <property type="nucleotide sequence ID" value="NZ_FSQW01000001.1"/>
</dbReference>
<dbReference type="PANTHER" id="PTHR43135">
    <property type="entry name" value="ALPHA-D-RIBOSE 1-METHYLPHOSPHONATE 5-TRIPHOSPHATE DIPHOSPHATASE"/>
    <property type="match status" value="1"/>
</dbReference>
<feature type="chain" id="PRO_5013201314" evidence="1">
    <location>
        <begin position="24"/>
        <end position="473"/>
    </location>
</feature>
<organism evidence="3 4">
    <name type="scientific">Parasphingorhabdus marina DSM 22363</name>
    <dbReference type="NCBI Taxonomy" id="1123272"/>
    <lineage>
        <taxon>Bacteria</taxon>
        <taxon>Pseudomonadati</taxon>
        <taxon>Pseudomonadota</taxon>
        <taxon>Alphaproteobacteria</taxon>
        <taxon>Sphingomonadales</taxon>
        <taxon>Sphingomonadaceae</taxon>
        <taxon>Parasphingorhabdus</taxon>
    </lineage>
</organism>
<gene>
    <name evidence="3" type="ORF">SAMN02745824_0369</name>
</gene>
<name>A0A1N6CMV9_9SPHN</name>
<feature type="domain" description="Amidohydrolase-related" evidence="2">
    <location>
        <begin position="84"/>
        <end position="467"/>
    </location>
</feature>
<dbReference type="AlphaFoldDB" id="A0A1N6CMV9"/>
<evidence type="ECO:0000259" key="2">
    <source>
        <dbReference type="Pfam" id="PF01979"/>
    </source>
</evidence>
<dbReference type="InterPro" id="IPR051781">
    <property type="entry name" value="Metallo-dep_Hydrolase"/>
</dbReference>
<dbReference type="Gene3D" id="3.40.50.10910">
    <property type="entry name" value="Amidohydrolase"/>
    <property type="match status" value="1"/>
</dbReference>
<dbReference type="SUPFAM" id="SSF51338">
    <property type="entry name" value="Composite domain of metallo-dependent hydrolases"/>
    <property type="match status" value="1"/>
</dbReference>
<sequence length="473" mass="51830">MRHHFRDFLLAFALCFSVLPVHASDARPSARIMIENVTVIPMDRDSLMEARDVLINGDRIEDIRPHGSQTPPADVRRFDASGRYLIPGLWDSHVHLTSIDHPGAPDDSLISEEAKRKAVEQRLKALLTRGVTSVRDPGMAERWIPLADSFRKRNDLPHLRFAGPVIERPGSPWSNNVEAFVDSPEEADRLVRKLAQSGVDFLKIYNLVSPDSFAKISETAREFDLPVAGHVPFAMSAREAVAGGMTRIEHAYVNLFKDCTEAGNGAMVEVLNAWVREGYDRRYRKFAELYKGRAADQCRELYAFLGERDVFVTATPQLDLPLTLSVGEAEMAALSAGARASCKRALAAQAEVQEASVRAVMDALTDHFRELRAAGVRLVAGSDAPTDCTSYGPALVRTIQLYADLGLSNREALASATVHAAQMARQDDAGAVRAGARADLVLLGANPLDDLAALQDVRAVMLRGKWVTASLPE</sequence>
<dbReference type="InterPro" id="IPR032466">
    <property type="entry name" value="Metal_Hydrolase"/>
</dbReference>
<evidence type="ECO:0000313" key="3">
    <source>
        <dbReference type="EMBL" id="SIN59832.1"/>
    </source>
</evidence>
<keyword evidence="4" id="KW-1185">Reference proteome</keyword>
<dbReference type="PANTHER" id="PTHR43135:SF3">
    <property type="entry name" value="ALPHA-D-RIBOSE 1-METHYLPHOSPHONATE 5-TRIPHOSPHATE DIPHOSPHATASE"/>
    <property type="match status" value="1"/>
</dbReference>
<dbReference type="Gene3D" id="2.30.40.10">
    <property type="entry name" value="Urease, subunit C, domain 1"/>
    <property type="match status" value="2"/>
</dbReference>
<dbReference type="OrthoDB" id="9782972at2"/>
<dbReference type="Gene3D" id="3.30.110.90">
    <property type="entry name" value="Amidohydrolase"/>
    <property type="match status" value="2"/>
</dbReference>
<evidence type="ECO:0000313" key="4">
    <source>
        <dbReference type="Proteomes" id="UP000185192"/>
    </source>
</evidence>
<dbReference type="Proteomes" id="UP000185192">
    <property type="component" value="Unassembled WGS sequence"/>
</dbReference>
<dbReference type="Gene3D" id="1.20.58.520">
    <property type="entry name" value="Amidohydrolase"/>
    <property type="match status" value="1"/>
</dbReference>
<evidence type="ECO:0000256" key="1">
    <source>
        <dbReference type="SAM" id="SignalP"/>
    </source>
</evidence>
<accession>A0A1N6CMV9</accession>
<protein>
    <submittedName>
        <fullName evidence="3">Imidazolonepropionase</fullName>
    </submittedName>
</protein>
<feature type="signal peptide" evidence="1">
    <location>
        <begin position="1"/>
        <end position="23"/>
    </location>
</feature>
<reference evidence="4" key="1">
    <citation type="submission" date="2016-11" db="EMBL/GenBank/DDBJ databases">
        <authorList>
            <person name="Varghese N."/>
            <person name="Submissions S."/>
        </authorList>
    </citation>
    <scope>NUCLEOTIDE SEQUENCE [LARGE SCALE GENOMIC DNA]</scope>
    <source>
        <strain evidence="4">DSM 22363</strain>
    </source>
</reference>
<dbReference type="GO" id="GO:0016810">
    <property type="term" value="F:hydrolase activity, acting on carbon-nitrogen (but not peptide) bonds"/>
    <property type="evidence" value="ECO:0007669"/>
    <property type="project" value="InterPro"/>
</dbReference>
<keyword evidence="1" id="KW-0732">Signal</keyword>
<dbReference type="InterPro" id="IPR006680">
    <property type="entry name" value="Amidohydro-rel"/>
</dbReference>
<dbReference type="SUPFAM" id="SSF51556">
    <property type="entry name" value="Metallo-dependent hydrolases"/>
    <property type="match status" value="1"/>
</dbReference>
<dbReference type="STRING" id="1123272.SAMN02745824_0369"/>
<dbReference type="EMBL" id="FSQW01000001">
    <property type="protein sequence ID" value="SIN59832.1"/>
    <property type="molecule type" value="Genomic_DNA"/>
</dbReference>
<dbReference type="Pfam" id="PF01979">
    <property type="entry name" value="Amidohydro_1"/>
    <property type="match status" value="1"/>
</dbReference>
<proteinExistence type="predicted"/>
<dbReference type="InterPro" id="IPR011059">
    <property type="entry name" value="Metal-dep_hydrolase_composite"/>
</dbReference>